<dbReference type="GO" id="GO:0009401">
    <property type="term" value="P:phosphoenolpyruvate-dependent sugar phosphotransferase system"/>
    <property type="evidence" value="ECO:0007669"/>
    <property type="project" value="UniProtKB-KW"/>
</dbReference>
<keyword evidence="18" id="KW-1185">Reference proteome</keyword>
<keyword evidence="2" id="KW-0813">Transport</keyword>
<evidence type="ECO:0000256" key="7">
    <source>
        <dbReference type="ARBA" id="ARBA00022692"/>
    </source>
</evidence>
<dbReference type="InterPro" id="IPR001996">
    <property type="entry name" value="PTS_IIB_1"/>
</dbReference>
<proteinExistence type="predicted"/>
<dbReference type="PROSITE" id="PS51098">
    <property type="entry name" value="PTS_EIIB_TYPE_1"/>
    <property type="match status" value="1"/>
</dbReference>
<dbReference type="InterPro" id="IPR050558">
    <property type="entry name" value="PTS_Sugar-Specific_Components"/>
</dbReference>
<evidence type="ECO:0000256" key="3">
    <source>
        <dbReference type="ARBA" id="ARBA00022475"/>
    </source>
</evidence>
<evidence type="ECO:0000256" key="1">
    <source>
        <dbReference type="ARBA" id="ARBA00004651"/>
    </source>
</evidence>
<dbReference type="CDD" id="cd00212">
    <property type="entry name" value="PTS_IIB_glc"/>
    <property type="match status" value="1"/>
</dbReference>
<dbReference type="EMBL" id="JAAVUN010000038">
    <property type="protein sequence ID" value="NKE10688.1"/>
    <property type="molecule type" value="Genomic_DNA"/>
</dbReference>
<dbReference type="Proteomes" id="UP000521379">
    <property type="component" value="Unassembled WGS sequence"/>
</dbReference>
<sequence length="693" mass="71161">MTNGALHDDVRGVTDKGDGSMAKVDYPALADDILVKVGGAENVENATHCITRLRLRIRDMEKVDKQAVGQLPGVITVVEAGGQFQVVIGDNVGTVYNAFARRLPDDAEGAGSSEKQSGQKQSLVNQFIQLISSIFLPVVWTLAGAGLFKAFVALAVTLGVLNPESQTFTILDAAADSVLYFLPVLLAITTAKRFGVNQFVLVAIAGALLYPTIIALNETGEPVHFMGIPVIMTSYVSSVIPIIVAGWLLSYLERGMEKILPTAIRNFTKPLISLFVMVPLVLILIGPISTYAAQGLAGGITYLFNLAPWLGGALMGGLWQILVIFGLHWGLVPIFVNDLTTVGYSLLAGPAIAAVLAQGASTLAVFLRSRSAKRRQLAGPAALSGIMAGVTEPAIYGVNLPLKRPLYFGVVGGAVGGAIIGIGCGAANTFVVPSALALPAYMYVGSFALTLIGCGVAMVIAFLLTFLFLDRETPDDVAAPATEAAVPAPPDQTAPAPQDPAAVTGATTAVAAGSTAGSTSTAAQAGGRSSAATISTGTSGRTSVVDVVAPVSGRMVALEEVPDKVFASGALGTGVGIVPEQNEVRSPISGKVISVAASGHAFGLKSPDGVELLVHIGIDTVELKGQHFTNAVKKGDAVNAGDLLATVDFDAVKVAGYDPTVILTITNTAKLQEVTPAVAGPVEVGAPAVVVIP</sequence>
<evidence type="ECO:0000256" key="5">
    <source>
        <dbReference type="ARBA" id="ARBA00022679"/>
    </source>
</evidence>
<gene>
    <name evidence="17" type="ORF">GTW58_12265</name>
</gene>
<dbReference type="InterPro" id="IPR018113">
    <property type="entry name" value="PTrfase_EIIB_Cys"/>
</dbReference>
<feature type="transmembrane region" description="Helical" evidence="13">
    <location>
        <begin position="199"/>
        <end position="216"/>
    </location>
</feature>
<keyword evidence="10 13" id="KW-0472">Membrane</keyword>
<dbReference type="PANTHER" id="PTHR30175">
    <property type="entry name" value="PHOSPHOTRANSFERASE SYSTEM TRANSPORT PROTEIN"/>
    <property type="match status" value="1"/>
</dbReference>
<dbReference type="PANTHER" id="PTHR30175:SF1">
    <property type="entry name" value="PTS SYSTEM ARBUTIN-, CELLOBIOSE-, AND SALICIN-SPECIFIC EIIBC COMPONENT-RELATED"/>
    <property type="match status" value="1"/>
</dbReference>
<dbReference type="GO" id="GO:0016301">
    <property type="term" value="F:kinase activity"/>
    <property type="evidence" value="ECO:0007669"/>
    <property type="project" value="UniProtKB-KW"/>
</dbReference>
<dbReference type="InterPro" id="IPR011055">
    <property type="entry name" value="Dup_hybrid_motif"/>
</dbReference>
<feature type="transmembrane region" description="Helical" evidence="13">
    <location>
        <begin position="342"/>
        <end position="367"/>
    </location>
</feature>
<organism evidence="17 18">
    <name type="scientific">Kocuria subflava</name>
    <dbReference type="NCBI Taxonomy" id="1736139"/>
    <lineage>
        <taxon>Bacteria</taxon>
        <taxon>Bacillati</taxon>
        <taxon>Actinomycetota</taxon>
        <taxon>Actinomycetes</taxon>
        <taxon>Micrococcales</taxon>
        <taxon>Micrococcaceae</taxon>
        <taxon>Kocuria</taxon>
    </lineage>
</organism>
<keyword evidence="5" id="KW-0808">Transferase</keyword>
<evidence type="ECO:0000256" key="12">
    <source>
        <dbReference type="SAM" id="MobiDB-lite"/>
    </source>
</evidence>
<dbReference type="Pfam" id="PF00358">
    <property type="entry name" value="PTS_EIIA_1"/>
    <property type="match status" value="1"/>
</dbReference>
<feature type="transmembrane region" description="Helical" evidence="13">
    <location>
        <begin position="406"/>
        <end position="428"/>
    </location>
</feature>
<dbReference type="InterPro" id="IPR013013">
    <property type="entry name" value="PTS_EIIC_1"/>
</dbReference>
<evidence type="ECO:0000256" key="11">
    <source>
        <dbReference type="PROSITE-ProRule" id="PRU00421"/>
    </source>
</evidence>
<keyword evidence="9 13" id="KW-1133">Transmembrane helix</keyword>
<evidence type="ECO:0000256" key="13">
    <source>
        <dbReference type="SAM" id="Phobius"/>
    </source>
</evidence>
<feature type="transmembrane region" description="Helical" evidence="13">
    <location>
        <begin position="127"/>
        <end position="148"/>
    </location>
</feature>
<dbReference type="Pfam" id="PF02378">
    <property type="entry name" value="PTS_EIIC"/>
    <property type="match status" value="1"/>
</dbReference>
<evidence type="ECO:0000313" key="18">
    <source>
        <dbReference type="Proteomes" id="UP000521379"/>
    </source>
</evidence>
<dbReference type="PROSITE" id="PS51093">
    <property type="entry name" value="PTS_EIIA_TYPE_1"/>
    <property type="match status" value="1"/>
</dbReference>
<dbReference type="PROSITE" id="PS01035">
    <property type="entry name" value="PTS_EIIB_TYPE_1_CYS"/>
    <property type="match status" value="1"/>
</dbReference>
<feature type="active site" description="Phosphocysteine intermediate; for EIIB activity" evidence="11">
    <location>
        <position position="49"/>
    </location>
</feature>
<evidence type="ECO:0000256" key="8">
    <source>
        <dbReference type="ARBA" id="ARBA00022777"/>
    </source>
</evidence>
<comment type="caution">
    <text evidence="17">The sequence shown here is derived from an EMBL/GenBank/DDBJ whole genome shotgun (WGS) entry which is preliminary data.</text>
</comment>
<keyword evidence="4" id="KW-0762">Sugar transport</keyword>
<dbReference type="NCBIfam" id="TIGR00830">
    <property type="entry name" value="PTBA"/>
    <property type="match status" value="1"/>
</dbReference>
<feature type="transmembrane region" description="Helical" evidence="13">
    <location>
        <begin position="168"/>
        <end position="187"/>
    </location>
</feature>
<feature type="domain" description="PTS EIIC type-1" evidence="16">
    <location>
        <begin position="129"/>
        <end position="484"/>
    </location>
</feature>
<dbReference type="FunFam" id="3.30.1360.60:FF:000001">
    <property type="entry name" value="PTS system glucose-specific IIBC component PtsG"/>
    <property type="match status" value="1"/>
</dbReference>
<dbReference type="GO" id="GO:0008982">
    <property type="term" value="F:protein-N(PI)-phosphohistidine-sugar phosphotransferase activity"/>
    <property type="evidence" value="ECO:0007669"/>
    <property type="project" value="InterPro"/>
</dbReference>
<dbReference type="GO" id="GO:0005886">
    <property type="term" value="C:plasma membrane"/>
    <property type="evidence" value="ECO:0007669"/>
    <property type="project" value="UniProtKB-SubCell"/>
</dbReference>
<dbReference type="Pfam" id="PF00367">
    <property type="entry name" value="PTS_EIIB"/>
    <property type="match status" value="1"/>
</dbReference>
<name>A0A846TNA0_9MICC</name>
<dbReference type="SUPFAM" id="SSF51261">
    <property type="entry name" value="Duplicated hybrid motif"/>
    <property type="match status" value="1"/>
</dbReference>
<keyword evidence="6" id="KW-0598">Phosphotransferase system</keyword>
<evidence type="ECO:0000259" key="14">
    <source>
        <dbReference type="PROSITE" id="PS51093"/>
    </source>
</evidence>
<keyword evidence="8" id="KW-0418">Kinase</keyword>
<feature type="transmembrane region" description="Helical" evidence="13">
    <location>
        <begin position="440"/>
        <end position="469"/>
    </location>
</feature>
<dbReference type="Gene3D" id="3.30.1360.60">
    <property type="entry name" value="Glucose permease domain IIB"/>
    <property type="match status" value="1"/>
</dbReference>
<evidence type="ECO:0000256" key="9">
    <source>
        <dbReference type="ARBA" id="ARBA00022989"/>
    </source>
</evidence>
<dbReference type="Gene3D" id="2.70.70.10">
    <property type="entry name" value="Glucose Permease (Domain IIA)"/>
    <property type="match status" value="1"/>
</dbReference>
<protein>
    <submittedName>
        <fullName evidence="17">PTS transporter subunit EIIC</fullName>
    </submittedName>
</protein>
<dbReference type="SUPFAM" id="SSF55604">
    <property type="entry name" value="Glucose permease domain IIB"/>
    <property type="match status" value="1"/>
</dbReference>
<dbReference type="GO" id="GO:0015771">
    <property type="term" value="P:trehalose transport"/>
    <property type="evidence" value="ECO:0007669"/>
    <property type="project" value="TreeGrafter"/>
</dbReference>
<feature type="transmembrane region" description="Helical" evidence="13">
    <location>
        <begin position="318"/>
        <end position="336"/>
    </location>
</feature>
<feature type="domain" description="PTS EIIB type-1" evidence="15">
    <location>
        <begin position="27"/>
        <end position="109"/>
    </location>
</feature>
<dbReference type="FunFam" id="2.70.70.10:FF:000001">
    <property type="entry name" value="PTS system glucose-specific IIA component"/>
    <property type="match status" value="1"/>
</dbReference>
<evidence type="ECO:0000256" key="4">
    <source>
        <dbReference type="ARBA" id="ARBA00022597"/>
    </source>
</evidence>
<feature type="transmembrane region" description="Helical" evidence="13">
    <location>
        <begin position="228"/>
        <end position="250"/>
    </location>
</feature>
<feature type="transmembrane region" description="Helical" evidence="13">
    <location>
        <begin position="271"/>
        <end position="289"/>
    </location>
</feature>
<evidence type="ECO:0000259" key="16">
    <source>
        <dbReference type="PROSITE" id="PS51103"/>
    </source>
</evidence>
<dbReference type="PROSITE" id="PS00371">
    <property type="entry name" value="PTS_EIIA_TYPE_1_HIS"/>
    <property type="match status" value="1"/>
</dbReference>
<evidence type="ECO:0000256" key="2">
    <source>
        <dbReference type="ARBA" id="ARBA00022448"/>
    </source>
</evidence>
<reference evidence="17 18" key="1">
    <citation type="submission" date="2020-02" db="EMBL/GenBank/DDBJ databases">
        <authorList>
            <person name="Sun Q."/>
        </authorList>
    </citation>
    <scope>NUCLEOTIDE SEQUENCE [LARGE SCALE GENOMIC DNA]</scope>
    <source>
        <strain evidence="17 18">YIM 13062</strain>
    </source>
</reference>
<feature type="region of interest" description="Disordered" evidence="12">
    <location>
        <begin position="518"/>
        <end position="537"/>
    </location>
</feature>
<accession>A0A846TNA0</accession>
<keyword evidence="3" id="KW-1003">Cell membrane</keyword>
<dbReference type="RefSeq" id="WP_168023531.1">
    <property type="nucleotide sequence ID" value="NZ_JAAVUN010000038.1"/>
</dbReference>
<evidence type="ECO:0000256" key="6">
    <source>
        <dbReference type="ARBA" id="ARBA00022683"/>
    </source>
</evidence>
<dbReference type="InterPro" id="IPR001127">
    <property type="entry name" value="PTS_EIIA_1_perm"/>
</dbReference>
<dbReference type="InterPro" id="IPR036878">
    <property type="entry name" value="Glu_permease_IIB"/>
</dbReference>
<evidence type="ECO:0000313" key="17">
    <source>
        <dbReference type="EMBL" id="NKE10688.1"/>
    </source>
</evidence>
<dbReference type="AlphaFoldDB" id="A0A846TNA0"/>
<evidence type="ECO:0000259" key="15">
    <source>
        <dbReference type="PROSITE" id="PS51098"/>
    </source>
</evidence>
<comment type="subcellular location">
    <subcellularLocation>
        <location evidence="1">Cell membrane</location>
        <topology evidence="1">Multi-pass membrane protein</topology>
    </subcellularLocation>
</comment>
<feature type="domain" description="PTS EIIA type-1" evidence="14">
    <location>
        <begin position="563"/>
        <end position="667"/>
    </location>
</feature>
<dbReference type="PROSITE" id="PS51103">
    <property type="entry name" value="PTS_EIIC_TYPE_1"/>
    <property type="match status" value="1"/>
</dbReference>
<dbReference type="GO" id="GO:0090589">
    <property type="term" value="F:protein-phosphocysteine-trehalose phosphotransferase system transporter activity"/>
    <property type="evidence" value="ECO:0007669"/>
    <property type="project" value="TreeGrafter"/>
</dbReference>
<evidence type="ECO:0000256" key="10">
    <source>
        <dbReference type="ARBA" id="ARBA00023136"/>
    </source>
</evidence>
<keyword evidence="7 13" id="KW-0812">Transmembrane</keyword>
<dbReference type="InterPro" id="IPR003352">
    <property type="entry name" value="PTS_EIIC"/>
</dbReference>